<protein>
    <submittedName>
        <fullName evidence="1">Uncharacterized protein</fullName>
    </submittedName>
</protein>
<dbReference type="AlphaFoldDB" id="A0A438AX87"/>
<evidence type="ECO:0000313" key="1">
    <source>
        <dbReference type="EMBL" id="RVW03282.1"/>
    </source>
</evidence>
<gene>
    <name evidence="1" type="ORF">EF834_08985</name>
</gene>
<evidence type="ECO:0000313" key="2">
    <source>
        <dbReference type="Proteomes" id="UP000284333"/>
    </source>
</evidence>
<dbReference type="EMBL" id="RKLN01000003">
    <property type="protein sequence ID" value="RVW03282.1"/>
    <property type="molecule type" value="Genomic_DNA"/>
</dbReference>
<organism evidence="1 2">
    <name type="scientific">Rhodococcus spongiicola</name>
    <dbReference type="NCBI Taxonomy" id="2487352"/>
    <lineage>
        <taxon>Bacteria</taxon>
        <taxon>Bacillati</taxon>
        <taxon>Actinomycetota</taxon>
        <taxon>Actinomycetes</taxon>
        <taxon>Mycobacteriales</taxon>
        <taxon>Nocardiaceae</taxon>
        <taxon>Rhodococcus</taxon>
    </lineage>
</organism>
<reference evidence="1 2" key="1">
    <citation type="submission" date="2018-11" db="EMBL/GenBank/DDBJ databases">
        <title>Rhodococcus spongicola sp. nov. and Rhodococcus xishaensis sp. nov. from marine sponges.</title>
        <authorList>
            <person name="Li L."/>
            <person name="Lin H.W."/>
        </authorList>
    </citation>
    <scope>NUCLEOTIDE SEQUENCE [LARGE SCALE GENOMIC DNA]</scope>
    <source>
        <strain evidence="1 2">LHW50502</strain>
    </source>
</reference>
<comment type="caution">
    <text evidence="1">The sequence shown here is derived from an EMBL/GenBank/DDBJ whole genome shotgun (WGS) entry which is preliminary data.</text>
</comment>
<proteinExistence type="predicted"/>
<dbReference type="Proteomes" id="UP000284333">
    <property type="component" value="Unassembled WGS sequence"/>
</dbReference>
<keyword evidence="2" id="KW-1185">Reference proteome</keyword>
<name>A0A438AX87_9NOCA</name>
<sequence length="88" mass="9381">MGSELRLRAGRPKTVEAVAKIARHLLADRGLRLGGEDAGSSAAEYDIAVIGIVLNLGHIGTIARLLRVLQEIVPFRQESRAATVLQPG</sequence>
<accession>A0A438AX87</accession>